<evidence type="ECO:0000313" key="1">
    <source>
        <dbReference type="EMBL" id="KAJ0226250.1"/>
    </source>
</evidence>
<dbReference type="PANTHER" id="PTHR46890">
    <property type="entry name" value="NON-LTR RETROLELEMENT REVERSE TRANSCRIPTASE-LIKE PROTEIN-RELATED"/>
    <property type="match status" value="1"/>
</dbReference>
<keyword evidence="2" id="KW-1185">Reference proteome</keyword>
<proteinExistence type="predicted"/>
<name>A0A9R1WJA4_LACSA</name>
<comment type="caution">
    <text evidence="1">The sequence shown here is derived from an EMBL/GenBank/DDBJ whole genome shotgun (WGS) entry which is preliminary data.</text>
</comment>
<evidence type="ECO:0000313" key="2">
    <source>
        <dbReference type="Proteomes" id="UP000235145"/>
    </source>
</evidence>
<gene>
    <name evidence="1" type="ORF">LSAT_V11C100012300</name>
</gene>
<dbReference type="InterPro" id="IPR052343">
    <property type="entry name" value="Retrotransposon-Effector_Assoc"/>
</dbReference>
<reference evidence="1 2" key="1">
    <citation type="journal article" date="2017" name="Nat. Commun.">
        <title>Genome assembly with in vitro proximity ligation data and whole-genome triplication in lettuce.</title>
        <authorList>
            <person name="Reyes-Chin-Wo S."/>
            <person name="Wang Z."/>
            <person name="Yang X."/>
            <person name="Kozik A."/>
            <person name="Arikit S."/>
            <person name="Song C."/>
            <person name="Xia L."/>
            <person name="Froenicke L."/>
            <person name="Lavelle D.O."/>
            <person name="Truco M.J."/>
            <person name="Xia R."/>
            <person name="Zhu S."/>
            <person name="Xu C."/>
            <person name="Xu H."/>
            <person name="Xu X."/>
            <person name="Cox K."/>
            <person name="Korf I."/>
            <person name="Meyers B.C."/>
            <person name="Michelmore R.W."/>
        </authorList>
    </citation>
    <scope>NUCLEOTIDE SEQUENCE [LARGE SCALE GENOMIC DNA]</scope>
    <source>
        <strain evidence="2">cv. Salinas</strain>
        <tissue evidence="1">Seedlings</tissue>
    </source>
</reference>
<protein>
    <recommendedName>
        <fullName evidence="3">Reverse transcriptase domain-containing protein</fullName>
    </recommendedName>
</protein>
<dbReference type="AlphaFoldDB" id="A0A9R1WJA4"/>
<organism evidence="1 2">
    <name type="scientific">Lactuca sativa</name>
    <name type="common">Garden lettuce</name>
    <dbReference type="NCBI Taxonomy" id="4236"/>
    <lineage>
        <taxon>Eukaryota</taxon>
        <taxon>Viridiplantae</taxon>
        <taxon>Streptophyta</taxon>
        <taxon>Embryophyta</taxon>
        <taxon>Tracheophyta</taxon>
        <taxon>Spermatophyta</taxon>
        <taxon>Magnoliopsida</taxon>
        <taxon>eudicotyledons</taxon>
        <taxon>Gunneridae</taxon>
        <taxon>Pentapetalae</taxon>
        <taxon>asterids</taxon>
        <taxon>campanulids</taxon>
        <taxon>Asterales</taxon>
        <taxon>Asteraceae</taxon>
        <taxon>Cichorioideae</taxon>
        <taxon>Cichorieae</taxon>
        <taxon>Lactucinae</taxon>
        <taxon>Lactuca</taxon>
    </lineage>
</organism>
<sequence length="104" mass="11666">MASRFSFLNIIGISWGLMNFFYKPIIHVGCNSSFITLIPKVENPLLVKDFRPISLIGMQFKIISKILAKRLAEVLPNVIGVEQSAFLKGRQILDGPLMISEMIS</sequence>
<dbReference type="PANTHER" id="PTHR46890:SF50">
    <property type="entry name" value="RNA-DIRECTED DNA POLYMERASE, EUKARYOTA, REVERSE TRANSCRIPTASE ZINC-BINDING DOMAIN PROTEIN-RELATED"/>
    <property type="match status" value="1"/>
</dbReference>
<accession>A0A9R1WJA4</accession>
<dbReference type="Proteomes" id="UP000235145">
    <property type="component" value="Unassembled WGS sequence"/>
</dbReference>
<dbReference type="EMBL" id="NBSK02000001">
    <property type="protein sequence ID" value="KAJ0226250.1"/>
    <property type="molecule type" value="Genomic_DNA"/>
</dbReference>
<evidence type="ECO:0008006" key="3">
    <source>
        <dbReference type="Google" id="ProtNLM"/>
    </source>
</evidence>